<name>A0A1B2ID32_9CAUD</name>
<reference evidence="2" key="1">
    <citation type="submission" date="2016-06" db="EMBL/GenBank/DDBJ databases">
        <authorList>
            <person name="Berg J.A."/>
            <person name="Grossarth S.E."/>
            <person name="Jarvis T.M."/>
            <person name="Merrill B.D."/>
            <person name="Breakwell D.P."/>
            <person name="Hope S."/>
            <person name="Grose J.H."/>
        </authorList>
    </citation>
    <scope>NUCLEOTIDE SEQUENCE [LARGE SCALE GENOMIC DNA]</scope>
</reference>
<protein>
    <submittedName>
        <fullName evidence="1">Uncharacterized protein</fullName>
    </submittedName>
</protein>
<evidence type="ECO:0000313" key="1">
    <source>
        <dbReference type="EMBL" id="ANZ49187.1"/>
    </source>
</evidence>
<evidence type="ECO:0000313" key="2">
    <source>
        <dbReference type="Proteomes" id="UP000203302"/>
    </source>
</evidence>
<dbReference type="KEGG" id="vg:29069227"/>
<proteinExistence type="predicted"/>
<dbReference type="OrthoDB" id="26895at10239"/>
<dbReference type="Proteomes" id="UP000203302">
    <property type="component" value="Segment"/>
</dbReference>
<dbReference type="EMBL" id="KX397368">
    <property type="protein sequence ID" value="ANZ49187.1"/>
    <property type="molecule type" value="Genomic_DNA"/>
</dbReference>
<sequence>MKPYPFWKRLYFAFFPDKDPRTVKYIFTFDREEDEFWAMLNGDYPGWTAIFPFMERSEPRVIHYHDIHGDLVAICVRWPNRNYYYTVKVR</sequence>
<accession>A0A1B2ID32</accession>
<gene>
    <name evidence="1" type="ORF">HUXLEY_105</name>
</gene>
<dbReference type="GeneID" id="29069227"/>
<organism evidence="1 2">
    <name type="scientific">Erwinia phage vB_EamM_Huxley</name>
    <dbReference type="NCBI Taxonomy" id="1883373"/>
    <lineage>
        <taxon>Viruses</taxon>
        <taxon>Duplodnaviria</taxon>
        <taxon>Heunggongvirae</taxon>
        <taxon>Uroviricota</taxon>
        <taxon>Caudoviricetes</taxon>
        <taxon>Chimalliviridae</taxon>
        <taxon>Machinavirus</taxon>
        <taxon>Machinavirus machina</taxon>
    </lineage>
</organism>
<dbReference type="RefSeq" id="YP_009293073.1">
    <property type="nucleotide sequence ID" value="NC_031127.1"/>
</dbReference>